<reference evidence="6 7" key="1">
    <citation type="journal article" date="2015" name="Nature">
        <title>rRNA introns, odd ribosomes, and small enigmatic genomes across a large radiation of phyla.</title>
        <authorList>
            <person name="Brown C.T."/>
            <person name="Hug L.A."/>
            <person name="Thomas B.C."/>
            <person name="Sharon I."/>
            <person name="Castelle C.J."/>
            <person name="Singh A."/>
            <person name="Wilkins M.J."/>
            <person name="Williams K.H."/>
            <person name="Banfield J.F."/>
        </authorList>
    </citation>
    <scope>NUCLEOTIDE SEQUENCE [LARGE SCALE GENOMIC DNA]</scope>
</reference>
<dbReference type="InterPro" id="IPR016030">
    <property type="entry name" value="CblAdoTrfase-like"/>
</dbReference>
<evidence type="ECO:0000313" key="6">
    <source>
        <dbReference type="EMBL" id="KKR34918.1"/>
    </source>
</evidence>
<evidence type="ECO:0000256" key="2">
    <source>
        <dbReference type="ARBA" id="ARBA00022741"/>
    </source>
</evidence>
<comment type="catalytic activity">
    <reaction evidence="4">
        <text>2 cob(II)alamin + reduced [electron-transfer flavoprotein] + 2 ATP = 2 adenosylcob(III)alamin + 2 triphosphate + oxidized [electron-transfer flavoprotein] + 3 H(+)</text>
        <dbReference type="Rhea" id="RHEA:28671"/>
        <dbReference type="Rhea" id="RHEA-COMP:10685"/>
        <dbReference type="Rhea" id="RHEA-COMP:10686"/>
        <dbReference type="ChEBI" id="CHEBI:15378"/>
        <dbReference type="ChEBI" id="CHEBI:16304"/>
        <dbReference type="ChEBI" id="CHEBI:18036"/>
        <dbReference type="ChEBI" id="CHEBI:18408"/>
        <dbReference type="ChEBI" id="CHEBI:30616"/>
        <dbReference type="ChEBI" id="CHEBI:57692"/>
        <dbReference type="ChEBI" id="CHEBI:58307"/>
        <dbReference type="EC" id="2.5.1.17"/>
    </reaction>
</comment>
<evidence type="ECO:0000256" key="4">
    <source>
        <dbReference type="RuleBase" id="RU366026"/>
    </source>
</evidence>
<keyword evidence="3 4" id="KW-0067">ATP-binding</keyword>
<dbReference type="PATRIC" id="fig|1619037.3.peg.173"/>
<dbReference type="EC" id="2.5.1.17" evidence="4"/>
<dbReference type="PANTHER" id="PTHR12213">
    <property type="entry name" value="CORRINOID ADENOSYLTRANSFERASE"/>
    <property type="match status" value="1"/>
</dbReference>
<dbReference type="GO" id="GO:0008817">
    <property type="term" value="F:corrinoid adenosyltransferase activity"/>
    <property type="evidence" value="ECO:0007669"/>
    <property type="project" value="UniProtKB-UniRule"/>
</dbReference>
<dbReference type="Gene3D" id="1.20.1200.10">
    <property type="entry name" value="Cobalamin adenosyltransferase-like"/>
    <property type="match status" value="1"/>
</dbReference>
<evidence type="ECO:0000256" key="3">
    <source>
        <dbReference type="ARBA" id="ARBA00022840"/>
    </source>
</evidence>
<gene>
    <name evidence="6" type="ORF">UT67_C0005G0030</name>
</gene>
<dbReference type="GO" id="GO:0009236">
    <property type="term" value="P:cobalamin biosynthetic process"/>
    <property type="evidence" value="ECO:0007669"/>
    <property type="project" value="UniProtKB-UniRule"/>
</dbReference>
<protein>
    <recommendedName>
        <fullName evidence="4">Corrinoid adenosyltransferase</fullName>
        <ecNumber evidence="4">2.5.1.17</ecNumber>
    </recommendedName>
    <alternativeName>
        <fullName evidence="4">Cob(II)alamin adenosyltransferase</fullName>
    </alternativeName>
    <alternativeName>
        <fullName evidence="4">Cob(II)yrinic acid a,c-diamide adenosyltransferase</fullName>
    </alternativeName>
    <alternativeName>
        <fullName evidence="4">Cobinamide/cobalamin adenosyltransferase</fullName>
    </alternativeName>
</protein>
<evidence type="ECO:0000259" key="5">
    <source>
        <dbReference type="Pfam" id="PF01923"/>
    </source>
</evidence>
<dbReference type="Pfam" id="PF01923">
    <property type="entry name" value="Cob_adeno_trans"/>
    <property type="match status" value="1"/>
</dbReference>
<comment type="pathway">
    <text evidence="4">Cofactor biosynthesis; adenosylcobalamin biosynthesis; adenosylcobalamin from cob(II)yrinate a,c-diamide: step 2/7.</text>
</comment>
<evidence type="ECO:0000256" key="1">
    <source>
        <dbReference type="ARBA" id="ARBA00022679"/>
    </source>
</evidence>
<evidence type="ECO:0000313" key="7">
    <source>
        <dbReference type="Proteomes" id="UP000034855"/>
    </source>
</evidence>
<sequence length="199" mass="22299">MLCVPYMKIYTKTGDTGETGLLGGMRVDKSCLEMQVIGEVDELNATLGVAIVFLDCHSERSEESLSGFLQSIQRDLFKIGAELASLQTPLSGSIEKIGGYRVEEMEKMIDEFWSELPELKNFILPGGSEAGAHLHLARVICRRVERELVAFGQSLKSEVSSPKSNIRPELYIYLNRLSDFLFASARWVNFKADEEEIKV</sequence>
<dbReference type="SUPFAM" id="SSF89028">
    <property type="entry name" value="Cobalamin adenosyltransferase-like"/>
    <property type="match status" value="1"/>
</dbReference>
<dbReference type="Proteomes" id="UP000034855">
    <property type="component" value="Unassembled WGS sequence"/>
</dbReference>
<proteinExistence type="inferred from homology"/>
<dbReference type="InterPro" id="IPR036451">
    <property type="entry name" value="CblAdoTrfase-like_sf"/>
</dbReference>
<comment type="caution">
    <text evidence="6">The sequence shown here is derived from an EMBL/GenBank/DDBJ whole genome shotgun (WGS) entry which is preliminary data.</text>
</comment>
<keyword evidence="4" id="KW-0169">Cobalamin biosynthesis</keyword>
<keyword evidence="1 4" id="KW-0808">Transferase</keyword>
<dbReference type="AlphaFoldDB" id="A0A0G0Q451"/>
<dbReference type="EMBL" id="LBXR01000005">
    <property type="protein sequence ID" value="KKR34918.1"/>
    <property type="molecule type" value="Genomic_DNA"/>
</dbReference>
<keyword evidence="2 4" id="KW-0547">Nucleotide-binding</keyword>
<dbReference type="InterPro" id="IPR029499">
    <property type="entry name" value="PduO-typ"/>
</dbReference>
<dbReference type="NCBIfam" id="TIGR00636">
    <property type="entry name" value="PduO_Nterm"/>
    <property type="match status" value="1"/>
</dbReference>
<dbReference type="PANTHER" id="PTHR12213:SF0">
    <property type="entry name" value="CORRINOID ADENOSYLTRANSFERASE MMAB"/>
    <property type="match status" value="1"/>
</dbReference>
<comment type="catalytic activity">
    <reaction evidence="4">
        <text>2 cob(II)yrinate a,c diamide + reduced [electron-transfer flavoprotein] + 2 ATP = 2 adenosylcob(III)yrinate a,c-diamide + 2 triphosphate + oxidized [electron-transfer flavoprotein] + 3 H(+)</text>
        <dbReference type="Rhea" id="RHEA:11528"/>
        <dbReference type="Rhea" id="RHEA-COMP:10685"/>
        <dbReference type="Rhea" id="RHEA-COMP:10686"/>
        <dbReference type="ChEBI" id="CHEBI:15378"/>
        <dbReference type="ChEBI" id="CHEBI:18036"/>
        <dbReference type="ChEBI" id="CHEBI:30616"/>
        <dbReference type="ChEBI" id="CHEBI:57692"/>
        <dbReference type="ChEBI" id="CHEBI:58307"/>
        <dbReference type="ChEBI" id="CHEBI:58503"/>
        <dbReference type="ChEBI" id="CHEBI:58537"/>
        <dbReference type="EC" id="2.5.1.17"/>
    </reaction>
</comment>
<dbReference type="GO" id="GO:0005524">
    <property type="term" value="F:ATP binding"/>
    <property type="evidence" value="ECO:0007669"/>
    <property type="project" value="UniProtKB-UniRule"/>
</dbReference>
<dbReference type="UniPathway" id="UPA00148">
    <property type="reaction ID" value="UER00233"/>
</dbReference>
<comment type="similarity">
    <text evidence="4">Belongs to the Cob(I)alamin adenosyltransferase family.</text>
</comment>
<feature type="domain" description="Cobalamin adenosyltransferase-like" evidence="5">
    <location>
        <begin position="9"/>
        <end position="188"/>
    </location>
</feature>
<accession>A0A0G0Q451</accession>
<organism evidence="6 7">
    <name type="scientific">Candidatus Magasanikbacteria bacterium GW2011_GWA2_40_10</name>
    <dbReference type="NCBI Taxonomy" id="1619037"/>
    <lineage>
        <taxon>Bacteria</taxon>
        <taxon>Candidatus Magasanikiibacteriota</taxon>
    </lineage>
</organism>
<name>A0A0G0Q451_9BACT</name>